<feature type="transmembrane region" description="Helical" evidence="9">
    <location>
        <begin position="124"/>
        <end position="149"/>
    </location>
</feature>
<evidence type="ECO:0000256" key="9">
    <source>
        <dbReference type="RuleBase" id="RU363032"/>
    </source>
</evidence>
<protein>
    <submittedName>
        <fullName evidence="11">Carbohydrate ABC transporter membrane protein 2, CUT1 family (TC 3.A.1.1.-)</fullName>
    </submittedName>
</protein>
<name>A0A1W1XM69_9CLOT</name>
<dbReference type="Gene3D" id="1.10.3720.10">
    <property type="entry name" value="MetI-like"/>
    <property type="match status" value="1"/>
</dbReference>
<dbReference type="STRING" id="1121291.SAMN02745134_02350"/>
<dbReference type="RefSeq" id="WP_084116176.1">
    <property type="nucleotide sequence ID" value="NZ_FWXH01000008.1"/>
</dbReference>
<keyword evidence="6 9" id="KW-0812">Transmembrane</keyword>
<proteinExistence type="inferred from homology"/>
<keyword evidence="7 9" id="KW-1133">Transmembrane helix</keyword>
<comment type="subcellular location">
    <subcellularLocation>
        <location evidence="1 9">Cell membrane</location>
        <topology evidence="1 9">Multi-pass membrane protein</topology>
    </subcellularLocation>
</comment>
<evidence type="ECO:0000256" key="6">
    <source>
        <dbReference type="ARBA" id="ARBA00022692"/>
    </source>
</evidence>
<sequence length="293" mass="32872">MKVKTDEIIKNDLVYKHRLRPSEARDLWISRVIIWISILIVLFPVFSVVTASLTKGDTFFSTTLLPKAVTFSNYTKVLQGTDFKIWMKNSMILCISVALIQLIISIFASYAFSRMKFKGRKNGLMALLILQMFPTTMTVPAILGVAYKYGFIDQFWILILLLAGGSAYNIWLLKGFIDSLPKELDEAAKVDGASHFQVFTKIILPLSRPMLAVIFLFSFVNVYSEFAFTSALMKDASNQTLATGLQQFIYNQFSANWTQFSAAAFMATLPVAILFMLLQRFIAKGLTAGAVKG</sequence>
<evidence type="ECO:0000313" key="12">
    <source>
        <dbReference type="Proteomes" id="UP000192468"/>
    </source>
</evidence>
<evidence type="ECO:0000256" key="8">
    <source>
        <dbReference type="ARBA" id="ARBA00023136"/>
    </source>
</evidence>
<organism evidence="11 12">
    <name type="scientific">Clostridium acidisoli DSM 12555</name>
    <dbReference type="NCBI Taxonomy" id="1121291"/>
    <lineage>
        <taxon>Bacteria</taxon>
        <taxon>Bacillati</taxon>
        <taxon>Bacillota</taxon>
        <taxon>Clostridia</taxon>
        <taxon>Eubacteriales</taxon>
        <taxon>Clostridiaceae</taxon>
        <taxon>Clostridium</taxon>
    </lineage>
</organism>
<keyword evidence="3 9" id="KW-0813">Transport</keyword>
<dbReference type="SUPFAM" id="SSF161098">
    <property type="entry name" value="MetI-like"/>
    <property type="match status" value="1"/>
</dbReference>
<keyword evidence="5" id="KW-0762">Sugar transport</keyword>
<reference evidence="11 12" key="1">
    <citation type="submission" date="2017-04" db="EMBL/GenBank/DDBJ databases">
        <authorList>
            <person name="Afonso C.L."/>
            <person name="Miller P.J."/>
            <person name="Scott M.A."/>
            <person name="Spackman E."/>
            <person name="Goraichik I."/>
            <person name="Dimitrov K.M."/>
            <person name="Suarez D.L."/>
            <person name="Swayne D.E."/>
        </authorList>
    </citation>
    <scope>NUCLEOTIDE SEQUENCE [LARGE SCALE GENOMIC DNA]</scope>
    <source>
        <strain evidence="11 12">DSM 12555</strain>
    </source>
</reference>
<dbReference type="PANTHER" id="PTHR32243">
    <property type="entry name" value="MALTOSE TRANSPORT SYSTEM PERMEASE-RELATED"/>
    <property type="match status" value="1"/>
</dbReference>
<feature type="domain" description="ABC transmembrane type-1" evidence="10">
    <location>
        <begin position="87"/>
        <end position="278"/>
    </location>
</feature>
<comment type="similarity">
    <text evidence="2">Belongs to the binding-protein-dependent transport system permease family. MalFG subfamily.</text>
</comment>
<dbReference type="OrthoDB" id="9794684at2"/>
<dbReference type="CDD" id="cd06261">
    <property type="entry name" value="TM_PBP2"/>
    <property type="match status" value="1"/>
</dbReference>
<feature type="transmembrane region" description="Helical" evidence="9">
    <location>
        <begin position="260"/>
        <end position="278"/>
    </location>
</feature>
<feature type="transmembrane region" description="Helical" evidence="9">
    <location>
        <begin position="28"/>
        <end position="49"/>
    </location>
</feature>
<dbReference type="EMBL" id="FWXH01000008">
    <property type="protein sequence ID" value="SMC25079.1"/>
    <property type="molecule type" value="Genomic_DNA"/>
</dbReference>
<evidence type="ECO:0000256" key="1">
    <source>
        <dbReference type="ARBA" id="ARBA00004651"/>
    </source>
</evidence>
<dbReference type="InterPro" id="IPR035906">
    <property type="entry name" value="MetI-like_sf"/>
</dbReference>
<evidence type="ECO:0000256" key="2">
    <source>
        <dbReference type="ARBA" id="ARBA00009047"/>
    </source>
</evidence>
<dbReference type="InterPro" id="IPR050901">
    <property type="entry name" value="BP-dep_ABC_trans_perm"/>
</dbReference>
<dbReference type="Proteomes" id="UP000192468">
    <property type="component" value="Unassembled WGS sequence"/>
</dbReference>
<dbReference type="AlphaFoldDB" id="A0A1W1XM69"/>
<evidence type="ECO:0000256" key="4">
    <source>
        <dbReference type="ARBA" id="ARBA00022475"/>
    </source>
</evidence>
<dbReference type="PROSITE" id="PS50928">
    <property type="entry name" value="ABC_TM1"/>
    <property type="match status" value="1"/>
</dbReference>
<evidence type="ECO:0000259" key="10">
    <source>
        <dbReference type="PROSITE" id="PS50928"/>
    </source>
</evidence>
<dbReference type="PANTHER" id="PTHR32243:SF50">
    <property type="entry name" value="MALTOSE_MALTODEXTRIN TRANSPORT SYSTEM PERMEASE PROTEIN MALG"/>
    <property type="match status" value="1"/>
</dbReference>
<keyword evidence="12" id="KW-1185">Reference proteome</keyword>
<dbReference type="GO" id="GO:0042956">
    <property type="term" value="P:maltodextrin transmembrane transport"/>
    <property type="evidence" value="ECO:0007669"/>
    <property type="project" value="TreeGrafter"/>
</dbReference>
<keyword evidence="8 9" id="KW-0472">Membrane</keyword>
<evidence type="ECO:0000256" key="5">
    <source>
        <dbReference type="ARBA" id="ARBA00022597"/>
    </source>
</evidence>
<feature type="transmembrane region" description="Helical" evidence="9">
    <location>
        <begin position="211"/>
        <end position="233"/>
    </location>
</feature>
<dbReference type="Pfam" id="PF00528">
    <property type="entry name" value="BPD_transp_1"/>
    <property type="match status" value="1"/>
</dbReference>
<feature type="transmembrane region" description="Helical" evidence="9">
    <location>
        <begin position="155"/>
        <end position="173"/>
    </location>
</feature>
<dbReference type="GO" id="GO:0005886">
    <property type="term" value="C:plasma membrane"/>
    <property type="evidence" value="ECO:0007669"/>
    <property type="project" value="UniProtKB-SubCell"/>
</dbReference>
<dbReference type="GO" id="GO:0015423">
    <property type="term" value="F:ABC-type maltose transporter activity"/>
    <property type="evidence" value="ECO:0007669"/>
    <property type="project" value="TreeGrafter"/>
</dbReference>
<evidence type="ECO:0000313" key="11">
    <source>
        <dbReference type="EMBL" id="SMC25079.1"/>
    </source>
</evidence>
<keyword evidence="4" id="KW-1003">Cell membrane</keyword>
<evidence type="ECO:0000256" key="3">
    <source>
        <dbReference type="ARBA" id="ARBA00022448"/>
    </source>
</evidence>
<dbReference type="InterPro" id="IPR000515">
    <property type="entry name" value="MetI-like"/>
</dbReference>
<evidence type="ECO:0000256" key="7">
    <source>
        <dbReference type="ARBA" id="ARBA00022989"/>
    </source>
</evidence>
<accession>A0A1W1XM69</accession>
<gene>
    <name evidence="11" type="ORF">SAMN02745134_02350</name>
</gene>
<feature type="transmembrane region" description="Helical" evidence="9">
    <location>
        <begin position="90"/>
        <end position="112"/>
    </location>
</feature>